<evidence type="ECO:0000259" key="5">
    <source>
        <dbReference type="PROSITE" id="PS50931"/>
    </source>
</evidence>
<dbReference type="PANTHER" id="PTHR30118">
    <property type="entry name" value="HTH-TYPE TRANSCRIPTIONAL REGULATOR LEUO-RELATED"/>
    <property type="match status" value="1"/>
</dbReference>
<proteinExistence type="inferred from homology"/>
<reference evidence="6" key="2">
    <citation type="submission" date="2020-09" db="EMBL/GenBank/DDBJ databases">
        <authorList>
            <person name="Sun Q."/>
            <person name="Zhou Y."/>
        </authorList>
    </citation>
    <scope>NUCLEOTIDE SEQUENCE</scope>
    <source>
        <strain evidence="6">CGMCC 4.7679</strain>
    </source>
</reference>
<comment type="similarity">
    <text evidence="1">Belongs to the LysR transcriptional regulatory family.</text>
</comment>
<reference evidence="6" key="1">
    <citation type="journal article" date="2014" name="Int. J. Syst. Evol. Microbiol.">
        <title>Complete genome sequence of Corynebacterium casei LMG S-19264T (=DSM 44701T), isolated from a smear-ripened cheese.</title>
        <authorList>
            <consortium name="US DOE Joint Genome Institute (JGI-PGF)"/>
            <person name="Walter F."/>
            <person name="Albersmeier A."/>
            <person name="Kalinowski J."/>
            <person name="Ruckert C."/>
        </authorList>
    </citation>
    <scope>NUCLEOTIDE SEQUENCE</scope>
    <source>
        <strain evidence="6">CGMCC 4.7679</strain>
    </source>
</reference>
<dbReference type="Gene3D" id="3.40.190.10">
    <property type="entry name" value="Periplasmic binding protein-like II"/>
    <property type="match status" value="2"/>
</dbReference>
<evidence type="ECO:0000313" key="6">
    <source>
        <dbReference type="EMBL" id="GHF70958.1"/>
    </source>
</evidence>
<dbReference type="GO" id="GO:0003677">
    <property type="term" value="F:DNA binding"/>
    <property type="evidence" value="ECO:0007669"/>
    <property type="project" value="UniProtKB-KW"/>
</dbReference>
<accession>A0A8H9J357</accession>
<dbReference type="Pfam" id="PF03466">
    <property type="entry name" value="LysR_substrate"/>
    <property type="match status" value="1"/>
</dbReference>
<comment type="caution">
    <text evidence="6">The sequence shown here is derived from an EMBL/GenBank/DDBJ whole genome shotgun (WGS) entry which is preliminary data.</text>
</comment>
<evidence type="ECO:0000313" key="7">
    <source>
        <dbReference type="Proteomes" id="UP000658656"/>
    </source>
</evidence>
<dbReference type="Proteomes" id="UP000658656">
    <property type="component" value="Unassembled WGS sequence"/>
</dbReference>
<keyword evidence="2" id="KW-0805">Transcription regulation</keyword>
<dbReference type="Pfam" id="PF00126">
    <property type="entry name" value="HTH_1"/>
    <property type="match status" value="1"/>
</dbReference>
<dbReference type="EMBL" id="BNAV01000008">
    <property type="protein sequence ID" value="GHF70958.1"/>
    <property type="molecule type" value="Genomic_DNA"/>
</dbReference>
<organism evidence="6 7">
    <name type="scientific">Amycolatopsis bartoniae</name>
    <dbReference type="NCBI Taxonomy" id="941986"/>
    <lineage>
        <taxon>Bacteria</taxon>
        <taxon>Bacillati</taxon>
        <taxon>Actinomycetota</taxon>
        <taxon>Actinomycetes</taxon>
        <taxon>Pseudonocardiales</taxon>
        <taxon>Pseudonocardiaceae</taxon>
        <taxon>Amycolatopsis</taxon>
    </lineage>
</organism>
<keyword evidence="7" id="KW-1185">Reference proteome</keyword>
<keyword evidence="4" id="KW-0804">Transcription</keyword>
<feature type="domain" description="HTH lysR-type" evidence="5">
    <location>
        <begin position="3"/>
        <end position="60"/>
    </location>
</feature>
<keyword evidence="3" id="KW-0238">DNA-binding</keyword>
<evidence type="ECO:0000256" key="1">
    <source>
        <dbReference type="ARBA" id="ARBA00009437"/>
    </source>
</evidence>
<dbReference type="InterPro" id="IPR000847">
    <property type="entry name" value="LysR_HTH_N"/>
</dbReference>
<dbReference type="AlphaFoldDB" id="A0A8H9J357"/>
<dbReference type="PANTHER" id="PTHR30118:SF15">
    <property type="entry name" value="TRANSCRIPTIONAL REGULATORY PROTEIN"/>
    <property type="match status" value="1"/>
</dbReference>
<dbReference type="SUPFAM" id="SSF46785">
    <property type="entry name" value="Winged helix' DNA-binding domain"/>
    <property type="match status" value="1"/>
</dbReference>
<dbReference type="InterPro" id="IPR005119">
    <property type="entry name" value="LysR_subst-bd"/>
</dbReference>
<dbReference type="RefSeq" id="WP_145933420.1">
    <property type="nucleotide sequence ID" value="NZ_BNAV01000008.1"/>
</dbReference>
<dbReference type="PROSITE" id="PS50931">
    <property type="entry name" value="HTH_LYSR"/>
    <property type="match status" value="1"/>
</dbReference>
<evidence type="ECO:0000256" key="4">
    <source>
        <dbReference type="ARBA" id="ARBA00023163"/>
    </source>
</evidence>
<dbReference type="InterPro" id="IPR050389">
    <property type="entry name" value="LysR-type_TF"/>
</dbReference>
<dbReference type="OrthoDB" id="8717159at2"/>
<evidence type="ECO:0000256" key="2">
    <source>
        <dbReference type="ARBA" id="ARBA00023015"/>
    </source>
</evidence>
<dbReference type="CDD" id="cd08460">
    <property type="entry name" value="PBP2_DntR_like_1"/>
    <property type="match status" value="1"/>
</dbReference>
<name>A0A8H9J357_9PSEU</name>
<dbReference type="GO" id="GO:0003700">
    <property type="term" value="F:DNA-binding transcription factor activity"/>
    <property type="evidence" value="ECO:0007669"/>
    <property type="project" value="InterPro"/>
</dbReference>
<dbReference type="InterPro" id="IPR036388">
    <property type="entry name" value="WH-like_DNA-bd_sf"/>
</dbReference>
<protein>
    <submittedName>
        <fullName evidence="6">LysR family transcriptional regulator</fullName>
    </submittedName>
</protein>
<sequence>MQLDLNLLTVLDALLEEGSVAGAAARLHVTAPAMSRSLGRIRKATGDQILVRTGRSMVPTTRALGMRAEVHALVQQAQRLLSARQELDLAALDRVFTVRWHDALTAACGTAFVAAVHRQAPGVQLRLPAEPGTDTPELRRGEVDLESSAGRPALPDVSHRLVGRDRLVVAVRPGHPLTEGRPDVERYAAAEHVLVSRRGRLRDPVDEALAAHGRARRVVATGPTAAMALHLALDTDLVVTVPEAVTRAARDRLGLVTLPLPVEMPDVPLYLVWHRRYDEDRAHAWLRDLATETVRTLFG</sequence>
<dbReference type="Gene3D" id="1.10.10.10">
    <property type="entry name" value="Winged helix-like DNA-binding domain superfamily/Winged helix DNA-binding domain"/>
    <property type="match status" value="1"/>
</dbReference>
<dbReference type="SUPFAM" id="SSF53850">
    <property type="entry name" value="Periplasmic binding protein-like II"/>
    <property type="match status" value="1"/>
</dbReference>
<gene>
    <name evidence="6" type="ORF">GCM10017566_51020</name>
</gene>
<dbReference type="InterPro" id="IPR036390">
    <property type="entry name" value="WH_DNA-bd_sf"/>
</dbReference>
<evidence type="ECO:0000256" key="3">
    <source>
        <dbReference type="ARBA" id="ARBA00023125"/>
    </source>
</evidence>